<comment type="caution">
    <text evidence="4">The sequence shown here is derived from an EMBL/GenBank/DDBJ whole genome shotgun (WGS) entry which is preliminary data.</text>
</comment>
<dbReference type="InterPro" id="IPR009057">
    <property type="entry name" value="Homeodomain-like_sf"/>
</dbReference>
<dbReference type="GO" id="GO:0003677">
    <property type="term" value="F:DNA binding"/>
    <property type="evidence" value="ECO:0007669"/>
    <property type="project" value="UniProtKB-UniRule"/>
</dbReference>
<dbReference type="PROSITE" id="PS50977">
    <property type="entry name" value="HTH_TETR_2"/>
    <property type="match status" value="1"/>
</dbReference>
<reference evidence="4" key="1">
    <citation type="submission" date="2020-09" db="EMBL/GenBank/DDBJ databases">
        <title>Secondary metabolite and genome analysis of marine Streptomyces chumphonensis KK1-2T.</title>
        <authorList>
            <person name="Phongsopitanun W."/>
            <person name="Kanchanasin P."/>
            <person name="Pittayakhajonwut P."/>
            <person name="Suwanborirux K."/>
            <person name="Tanasupawat S."/>
        </authorList>
    </citation>
    <scope>NUCLEOTIDE SEQUENCE</scope>
    <source>
        <strain evidence="4">KK1-2</strain>
    </source>
</reference>
<dbReference type="InterPro" id="IPR001647">
    <property type="entry name" value="HTH_TetR"/>
</dbReference>
<gene>
    <name evidence="4" type="ORF">IF129_24420</name>
</gene>
<accession>A0A927ID36</accession>
<protein>
    <submittedName>
        <fullName evidence="4">TetR/AcrR family transcriptional regulator</fullName>
    </submittedName>
</protein>
<evidence type="ECO:0000256" key="1">
    <source>
        <dbReference type="ARBA" id="ARBA00023125"/>
    </source>
</evidence>
<evidence type="ECO:0000256" key="2">
    <source>
        <dbReference type="PROSITE-ProRule" id="PRU00335"/>
    </source>
</evidence>
<evidence type="ECO:0000313" key="5">
    <source>
        <dbReference type="Proteomes" id="UP000632289"/>
    </source>
</evidence>
<name>A0A927ID36_9ACTN</name>
<keyword evidence="5" id="KW-1185">Reference proteome</keyword>
<dbReference type="Gene3D" id="1.10.357.10">
    <property type="entry name" value="Tetracycline Repressor, domain 2"/>
    <property type="match status" value="1"/>
</dbReference>
<feature type="DNA-binding region" description="H-T-H motif" evidence="2">
    <location>
        <begin position="35"/>
        <end position="54"/>
    </location>
</feature>
<proteinExistence type="predicted"/>
<evidence type="ECO:0000313" key="4">
    <source>
        <dbReference type="EMBL" id="MBD3934693.1"/>
    </source>
</evidence>
<dbReference type="AlphaFoldDB" id="A0A927ID36"/>
<dbReference type="EMBL" id="JACXYU010000019">
    <property type="protein sequence ID" value="MBD3934693.1"/>
    <property type="molecule type" value="Genomic_DNA"/>
</dbReference>
<sequence length="227" mass="25233">MTETSTTPFHVGMTPERVIDGAVHLTRESHLWGWSIRDLARHLDVTPPVVYHHVGGKDLLARRVVERTTQGLAVPPSELEWRQWFRVLLADVYPRVASCPGTAKWLLMHGPAFPAVLPVLQAGIAKLVRAGFAEDAGFAYAAMLNNALMTVSTGDERLVHEDDGPRDHRAMMAEFERAGAQIPDVAPVLDQFMRPFLDGGAAARLERRRYYDYIVESTIAGVAALRR</sequence>
<dbReference type="Proteomes" id="UP000632289">
    <property type="component" value="Unassembled WGS sequence"/>
</dbReference>
<dbReference type="InterPro" id="IPR036271">
    <property type="entry name" value="Tet_transcr_reg_TetR-rel_C_sf"/>
</dbReference>
<dbReference type="SUPFAM" id="SSF46689">
    <property type="entry name" value="Homeodomain-like"/>
    <property type="match status" value="1"/>
</dbReference>
<keyword evidence="1 2" id="KW-0238">DNA-binding</keyword>
<evidence type="ECO:0000259" key="3">
    <source>
        <dbReference type="PROSITE" id="PS50977"/>
    </source>
</evidence>
<dbReference type="SUPFAM" id="SSF48498">
    <property type="entry name" value="Tetracyclin repressor-like, C-terminal domain"/>
    <property type="match status" value="1"/>
</dbReference>
<dbReference type="RefSeq" id="WP_191211994.1">
    <property type="nucleotide sequence ID" value="NZ_BAABKL010000004.1"/>
</dbReference>
<organism evidence="4 5">
    <name type="scientific">Streptomyces chumphonensis</name>
    <dbReference type="NCBI Taxonomy" id="1214925"/>
    <lineage>
        <taxon>Bacteria</taxon>
        <taxon>Bacillati</taxon>
        <taxon>Actinomycetota</taxon>
        <taxon>Actinomycetes</taxon>
        <taxon>Kitasatosporales</taxon>
        <taxon>Streptomycetaceae</taxon>
        <taxon>Streptomyces</taxon>
    </lineage>
</organism>
<feature type="domain" description="HTH tetR-type" evidence="3">
    <location>
        <begin position="12"/>
        <end position="72"/>
    </location>
</feature>